<dbReference type="AlphaFoldDB" id="A0A1F6M7L1"/>
<accession>A0A1F6M7L1</accession>
<dbReference type="SMART" id="SM00382">
    <property type="entry name" value="AAA"/>
    <property type="match status" value="1"/>
</dbReference>
<protein>
    <recommendedName>
        <fullName evidence="5">ABC transporter domain-containing protein</fullName>
    </recommendedName>
</protein>
<proteinExistence type="inferred from homology"/>
<dbReference type="InterPro" id="IPR003593">
    <property type="entry name" value="AAA+_ATPase"/>
</dbReference>
<keyword evidence="3" id="KW-0547">Nucleotide-binding</keyword>
<dbReference type="PANTHER" id="PTHR42734">
    <property type="entry name" value="METAL TRANSPORT SYSTEM ATP-BINDING PROTEIN TM_0124-RELATED"/>
    <property type="match status" value="1"/>
</dbReference>
<evidence type="ECO:0000256" key="1">
    <source>
        <dbReference type="ARBA" id="ARBA00005417"/>
    </source>
</evidence>
<dbReference type="InterPro" id="IPR027417">
    <property type="entry name" value="P-loop_NTPase"/>
</dbReference>
<dbReference type="EMBL" id="MFQD01000040">
    <property type="protein sequence ID" value="OGH67609.1"/>
    <property type="molecule type" value="Genomic_DNA"/>
</dbReference>
<evidence type="ECO:0000256" key="4">
    <source>
        <dbReference type="ARBA" id="ARBA00022840"/>
    </source>
</evidence>
<dbReference type="InterPro" id="IPR003439">
    <property type="entry name" value="ABC_transporter-like_ATP-bd"/>
</dbReference>
<organism evidence="6 7">
    <name type="scientific">Candidatus Magasanikbacteria bacterium RIFCSPHIGHO2_02_FULL_50_9b</name>
    <dbReference type="NCBI Taxonomy" id="1798682"/>
    <lineage>
        <taxon>Bacteria</taxon>
        <taxon>Candidatus Magasanikiibacteriota</taxon>
    </lineage>
</organism>
<dbReference type="STRING" id="1798682.A3C15_01500"/>
<dbReference type="Proteomes" id="UP000176532">
    <property type="component" value="Unassembled WGS sequence"/>
</dbReference>
<sequence>MSETIVSAENISVTRGDTEILKNVSVSLYRGETLAIIGPNGAGKTTFMKALLGLIQFSGTVSWAPKIRIGYVPQKISIAQTFPLTVAELFWLKRATPEQWLDRVGAAKLKHKKLSALSGGELQRTMIAYALAGDVDVLCLDEPSAGIDIGGGQTVYSLLSDLRETERKTIALISHDIDVVFRHADQVLCIDKRMICNGKPAAVLTADTIERMYGAHAGLYHHHDHA</sequence>
<evidence type="ECO:0000313" key="6">
    <source>
        <dbReference type="EMBL" id="OGH67609.1"/>
    </source>
</evidence>
<reference evidence="6 7" key="1">
    <citation type="journal article" date="2016" name="Nat. Commun.">
        <title>Thousands of microbial genomes shed light on interconnected biogeochemical processes in an aquifer system.</title>
        <authorList>
            <person name="Anantharaman K."/>
            <person name="Brown C.T."/>
            <person name="Hug L.A."/>
            <person name="Sharon I."/>
            <person name="Castelle C.J."/>
            <person name="Probst A.J."/>
            <person name="Thomas B.C."/>
            <person name="Singh A."/>
            <person name="Wilkins M.J."/>
            <person name="Karaoz U."/>
            <person name="Brodie E.L."/>
            <person name="Williams K.H."/>
            <person name="Hubbard S.S."/>
            <person name="Banfield J.F."/>
        </authorList>
    </citation>
    <scope>NUCLEOTIDE SEQUENCE [LARGE SCALE GENOMIC DNA]</scope>
</reference>
<dbReference type="GO" id="GO:0016887">
    <property type="term" value="F:ATP hydrolysis activity"/>
    <property type="evidence" value="ECO:0007669"/>
    <property type="project" value="InterPro"/>
</dbReference>
<evidence type="ECO:0000313" key="7">
    <source>
        <dbReference type="Proteomes" id="UP000176532"/>
    </source>
</evidence>
<name>A0A1F6M7L1_9BACT</name>
<dbReference type="GO" id="GO:0005524">
    <property type="term" value="F:ATP binding"/>
    <property type="evidence" value="ECO:0007669"/>
    <property type="project" value="UniProtKB-KW"/>
</dbReference>
<gene>
    <name evidence="6" type="ORF">A3C15_01500</name>
</gene>
<feature type="domain" description="ABC transporter" evidence="5">
    <location>
        <begin position="6"/>
        <end position="217"/>
    </location>
</feature>
<dbReference type="PANTHER" id="PTHR42734:SF17">
    <property type="entry name" value="METAL TRANSPORT SYSTEM ATP-BINDING PROTEIN TM_0124-RELATED"/>
    <property type="match status" value="1"/>
</dbReference>
<keyword evidence="4" id="KW-0067">ATP-binding</keyword>
<dbReference type="InterPro" id="IPR050153">
    <property type="entry name" value="Metal_Ion_Import_ABC"/>
</dbReference>
<comment type="similarity">
    <text evidence="1">Belongs to the ABC transporter superfamily.</text>
</comment>
<evidence type="ECO:0000259" key="5">
    <source>
        <dbReference type="PROSITE" id="PS50893"/>
    </source>
</evidence>
<dbReference type="SUPFAM" id="SSF52540">
    <property type="entry name" value="P-loop containing nucleoside triphosphate hydrolases"/>
    <property type="match status" value="1"/>
</dbReference>
<dbReference type="Gene3D" id="3.40.50.300">
    <property type="entry name" value="P-loop containing nucleotide triphosphate hydrolases"/>
    <property type="match status" value="1"/>
</dbReference>
<evidence type="ECO:0000256" key="2">
    <source>
        <dbReference type="ARBA" id="ARBA00022448"/>
    </source>
</evidence>
<dbReference type="PROSITE" id="PS50893">
    <property type="entry name" value="ABC_TRANSPORTER_2"/>
    <property type="match status" value="1"/>
</dbReference>
<evidence type="ECO:0000256" key="3">
    <source>
        <dbReference type="ARBA" id="ARBA00022741"/>
    </source>
</evidence>
<comment type="caution">
    <text evidence="6">The sequence shown here is derived from an EMBL/GenBank/DDBJ whole genome shotgun (WGS) entry which is preliminary data.</text>
</comment>
<dbReference type="Pfam" id="PF00005">
    <property type="entry name" value="ABC_tran"/>
    <property type="match status" value="1"/>
</dbReference>
<keyword evidence="2" id="KW-0813">Transport</keyword>